<evidence type="ECO:0000313" key="5">
    <source>
        <dbReference type="Proteomes" id="UP001157160"/>
    </source>
</evidence>
<dbReference type="EMBL" id="BSUL01000001">
    <property type="protein sequence ID" value="GMA28340.1"/>
    <property type="molecule type" value="Genomic_DNA"/>
</dbReference>
<comment type="caution">
    <text evidence="4">The sequence shown here is derived from an EMBL/GenBank/DDBJ whole genome shotgun (WGS) entry which is preliminary data.</text>
</comment>
<name>A0AA37UKB7_9MICO</name>
<dbReference type="FunFam" id="3.40.50.720:FF:000084">
    <property type="entry name" value="Short-chain dehydrogenase reductase"/>
    <property type="match status" value="1"/>
</dbReference>
<protein>
    <submittedName>
        <fullName evidence="4">Short-chain dehydrogenase</fullName>
    </submittedName>
</protein>
<evidence type="ECO:0000256" key="2">
    <source>
        <dbReference type="ARBA" id="ARBA00023002"/>
    </source>
</evidence>
<dbReference type="InterPro" id="IPR036291">
    <property type="entry name" value="NAD(P)-bd_dom_sf"/>
</dbReference>
<keyword evidence="2" id="KW-0560">Oxidoreductase</keyword>
<dbReference type="SUPFAM" id="SSF51735">
    <property type="entry name" value="NAD(P)-binding Rossmann-fold domains"/>
    <property type="match status" value="1"/>
</dbReference>
<dbReference type="SMART" id="SM00822">
    <property type="entry name" value="PKS_KR"/>
    <property type="match status" value="1"/>
</dbReference>
<dbReference type="PRINTS" id="PR00081">
    <property type="entry name" value="GDHRDH"/>
</dbReference>
<dbReference type="PANTHER" id="PTHR42760">
    <property type="entry name" value="SHORT-CHAIN DEHYDROGENASES/REDUCTASES FAMILY MEMBER"/>
    <property type="match status" value="1"/>
</dbReference>
<dbReference type="InterPro" id="IPR057326">
    <property type="entry name" value="KR_dom"/>
</dbReference>
<evidence type="ECO:0000313" key="4">
    <source>
        <dbReference type="EMBL" id="GMA28340.1"/>
    </source>
</evidence>
<dbReference type="Pfam" id="PF13561">
    <property type="entry name" value="adh_short_C2"/>
    <property type="match status" value="1"/>
</dbReference>
<dbReference type="GO" id="GO:0006633">
    <property type="term" value="P:fatty acid biosynthetic process"/>
    <property type="evidence" value="ECO:0007669"/>
    <property type="project" value="TreeGrafter"/>
</dbReference>
<proteinExistence type="inferred from homology"/>
<reference evidence="4 5" key="1">
    <citation type="journal article" date="2014" name="Int. J. Syst. Evol. Microbiol.">
        <title>Complete genome sequence of Corynebacterium casei LMG S-19264T (=DSM 44701T), isolated from a smear-ripened cheese.</title>
        <authorList>
            <consortium name="US DOE Joint Genome Institute (JGI-PGF)"/>
            <person name="Walter F."/>
            <person name="Albersmeier A."/>
            <person name="Kalinowski J."/>
            <person name="Ruckert C."/>
        </authorList>
    </citation>
    <scope>NUCLEOTIDE SEQUENCE [LARGE SCALE GENOMIC DNA]</scope>
    <source>
        <strain evidence="4 5">NBRC 112289</strain>
    </source>
</reference>
<comment type="similarity">
    <text evidence="1">Belongs to the short-chain dehydrogenases/reductases (SDR) family.</text>
</comment>
<evidence type="ECO:0000256" key="1">
    <source>
        <dbReference type="ARBA" id="ARBA00006484"/>
    </source>
</evidence>
<gene>
    <name evidence="4" type="ORF">GCM10025874_15930</name>
</gene>
<dbReference type="PRINTS" id="PR00080">
    <property type="entry name" value="SDRFAMILY"/>
</dbReference>
<keyword evidence="5" id="KW-1185">Reference proteome</keyword>
<accession>A0AA37UKB7</accession>
<dbReference type="GO" id="GO:0016616">
    <property type="term" value="F:oxidoreductase activity, acting on the CH-OH group of donors, NAD or NADP as acceptor"/>
    <property type="evidence" value="ECO:0007669"/>
    <property type="project" value="TreeGrafter"/>
</dbReference>
<dbReference type="AlphaFoldDB" id="A0AA37UKB7"/>
<dbReference type="Gene3D" id="3.40.50.720">
    <property type="entry name" value="NAD(P)-binding Rossmann-like Domain"/>
    <property type="match status" value="1"/>
</dbReference>
<feature type="domain" description="Ketoreductase" evidence="3">
    <location>
        <begin position="11"/>
        <end position="195"/>
    </location>
</feature>
<dbReference type="RefSeq" id="WP_284231695.1">
    <property type="nucleotide sequence ID" value="NZ_BSUL01000001.1"/>
</dbReference>
<dbReference type="PANTHER" id="PTHR42760:SF133">
    <property type="entry name" value="3-OXOACYL-[ACYL-CARRIER-PROTEIN] REDUCTASE"/>
    <property type="match status" value="1"/>
</dbReference>
<sequence>MSTTFPSERTAVVTGAGGERGMGRHVARALAAEGWSLALFDVQPGVVDFAAELAAETGAKTLGAVVDITDKAAVDAAFAEVDAALPPVLAEVNLAGIPSPASFFEITGELFDEVMAVNAKGTLLMMQAAGERMIAHGLGGRIVNTSSVTALDGGGTFSKAGYAAAKAAVQGLTRGGARELGPHGITCNVLLPGPFDTDIMGGTLSDERKDGMSARVPVGRVGAPHEIGAIVSFLVSEHAGYVNGASISIDGGLHMH</sequence>
<evidence type="ECO:0000259" key="3">
    <source>
        <dbReference type="SMART" id="SM00822"/>
    </source>
</evidence>
<dbReference type="InterPro" id="IPR002347">
    <property type="entry name" value="SDR_fam"/>
</dbReference>
<dbReference type="GO" id="GO:0048038">
    <property type="term" value="F:quinone binding"/>
    <property type="evidence" value="ECO:0007669"/>
    <property type="project" value="TreeGrafter"/>
</dbReference>
<dbReference type="Proteomes" id="UP001157160">
    <property type="component" value="Unassembled WGS sequence"/>
</dbReference>
<organism evidence="4 5">
    <name type="scientific">Arenivirga flava</name>
    <dbReference type="NCBI Taxonomy" id="1930060"/>
    <lineage>
        <taxon>Bacteria</taxon>
        <taxon>Bacillati</taxon>
        <taxon>Actinomycetota</taxon>
        <taxon>Actinomycetes</taxon>
        <taxon>Micrococcales</taxon>
        <taxon>Microbacteriaceae</taxon>
        <taxon>Arenivirga</taxon>
    </lineage>
</organism>